<gene>
    <name evidence="4" type="ORF">ACFSQ0_01975</name>
</gene>
<reference evidence="5" key="1">
    <citation type="journal article" date="2019" name="Int. J. Syst. Evol. Microbiol.">
        <title>The Global Catalogue of Microorganisms (GCM) 10K type strain sequencing project: providing services to taxonomists for standard genome sequencing and annotation.</title>
        <authorList>
            <consortium name="The Broad Institute Genomics Platform"/>
            <consortium name="The Broad Institute Genome Sequencing Center for Infectious Disease"/>
            <person name="Wu L."/>
            <person name="Ma J."/>
        </authorList>
    </citation>
    <scope>NUCLEOTIDE SEQUENCE [LARGE SCALE GENOMIC DNA]</scope>
    <source>
        <strain evidence="5">KCTC 42255</strain>
    </source>
</reference>
<organism evidence="4 5">
    <name type="scientific">Mesonia sediminis</name>
    <dbReference type="NCBI Taxonomy" id="1703946"/>
    <lineage>
        <taxon>Bacteria</taxon>
        <taxon>Pseudomonadati</taxon>
        <taxon>Bacteroidota</taxon>
        <taxon>Flavobacteriia</taxon>
        <taxon>Flavobacteriales</taxon>
        <taxon>Flavobacteriaceae</taxon>
        <taxon>Mesonia</taxon>
    </lineage>
</organism>
<dbReference type="PIRSF" id="PIRSF018266">
    <property type="entry name" value="FecR"/>
    <property type="match status" value="1"/>
</dbReference>
<name>A0ABW5SAB3_9FLAO</name>
<keyword evidence="5" id="KW-1185">Reference proteome</keyword>
<keyword evidence="1" id="KW-0812">Transmembrane</keyword>
<evidence type="ECO:0000256" key="1">
    <source>
        <dbReference type="SAM" id="Phobius"/>
    </source>
</evidence>
<dbReference type="InterPro" id="IPR012373">
    <property type="entry name" value="Ferrdict_sens_TM"/>
</dbReference>
<evidence type="ECO:0000259" key="2">
    <source>
        <dbReference type="Pfam" id="PF04773"/>
    </source>
</evidence>
<keyword evidence="1" id="KW-1133">Transmembrane helix</keyword>
<dbReference type="RefSeq" id="WP_379043387.1">
    <property type="nucleotide sequence ID" value="NZ_JBHULZ010000008.1"/>
</dbReference>
<dbReference type="EMBL" id="JBHULZ010000008">
    <property type="protein sequence ID" value="MFD2696746.1"/>
    <property type="molecule type" value="Genomic_DNA"/>
</dbReference>
<dbReference type="InterPro" id="IPR032508">
    <property type="entry name" value="FecR_C"/>
</dbReference>
<accession>A0ABW5SAB3</accession>
<dbReference type="Gene3D" id="3.55.50.30">
    <property type="match status" value="1"/>
</dbReference>
<dbReference type="Pfam" id="PF16344">
    <property type="entry name" value="FecR_C"/>
    <property type="match status" value="1"/>
</dbReference>
<feature type="domain" description="Protein FecR C-terminal" evidence="3">
    <location>
        <begin position="229"/>
        <end position="293"/>
    </location>
</feature>
<dbReference type="Proteomes" id="UP001597357">
    <property type="component" value="Unassembled WGS sequence"/>
</dbReference>
<evidence type="ECO:0000259" key="3">
    <source>
        <dbReference type="Pfam" id="PF16344"/>
    </source>
</evidence>
<dbReference type="PANTHER" id="PTHR30273:SF2">
    <property type="entry name" value="PROTEIN FECR"/>
    <property type="match status" value="1"/>
</dbReference>
<sequence>MKKEDILHKWLMGKALTQSQLNELELHPDYQEYKKLLDYAGYFKAPALVKNNNANLLKRAKKQKRKKRILTWASSAAAIVIIALAAFWYNQQNIILINTVNSQQKSIELPDGSLAQLNAGSQIQYHNNKWENERQLDLIGEAYFEVEKGKKFSVHTPLGKIEVLGTAFNVKQRQNYFGVSCFEGLVRVIQAQDTIELPAGKMVNFYNAKYKIGQIEDLEPSWLNGQSKFKRVPLILVIQEIERQYDVKVVRKNIDLEKNSYFTGSFTHSNLDMALKSVCIPFGLTYHIDGKSVNLSEQKN</sequence>
<feature type="transmembrane region" description="Helical" evidence="1">
    <location>
        <begin position="69"/>
        <end position="89"/>
    </location>
</feature>
<protein>
    <submittedName>
        <fullName evidence="4">FecR family protein</fullName>
    </submittedName>
</protein>
<dbReference type="PANTHER" id="PTHR30273">
    <property type="entry name" value="PERIPLASMIC SIGNAL SENSOR AND SIGMA FACTOR ACTIVATOR FECR-RELATED"/>
    <property type="match status" value="1"/>
</dbReference>
<keyword evidence="1" id="KW-0472">Membrane</keyword>
<proteinExistence type="predicted"/>
<evidence type="ECO:0000313" key="4">
    <source>
        <dbReference type="EMBL" id="MFD2696746.1"/>
    </source>
</evidence>
<feature type="domain" description="FecR protein" evidence="2">
    <location>
        <begin position="97"/>
        <end position="187"/>
    </location>
</feature>
<dbReference type="Gene3D" id="2.60.120.1440">
    <property type="match status" value="1"/>
</dbReference>
<comment type="caution">
    <text evidence="4">The sequence shown here is derived from an EMBL/GenBank/DDBJ whole genome shotgun (WGS) entry which is preliminary data.</text>
</comment>
<dbReference type="InterPro" id="IPR006860">
    <property type="entry name" value="FecR"/>
</dbReference>
<evidence type="ECO:0000313" key="5">
    <source>
        <dbReference type="Proteomes" id="UP001597357"/>
    </source>
</evidence>
<dbReference type="Pfam" id="PF04773">
    <property type="entry name" value="FecR"/>
    <property type="match status" value="1"/>
</dbReference>